<dbReference type="FunFam" id="1.10.238.10:FF:000178">
    <property type="entry name" value="Calmodulin-2 A"/>
    <property type="match status" value="1"/>
</dbReference>
<dbReference type="SUPFAM" id="SSF47473">
    <property type="entry name" value="EF-hand"/>
    <property type="match status" value="1"/>
</dbReference>
<name>A0A6I9RS29_ELAGV</name>
<organism evidence="6 7">
    <name type="scientific">Elaeis guineensis var. tenera</name>
    <name type="common">Oil palm</name>
    <dbReference type="NCBI Taxonomy" id="51953"/>
    <lineage>
        <taxon>Eukaryota</taxon>
        <taxon>Viridiplantae</taxon>
        <taxon>Streptophyta</taxon>
        <taxon>Embryophyta</taxon>
        <taxon>Tracheophyta</taxon>
        <taxon>Spermatophyta</taxon>
        <taxon>Magnoliopsida</taxon>
        <taxon>Liliopsida</taxon>
        <taxon>Arecaceae</taxon>
        <taxon>Arecoideae</taxon>
        <taxon>Cocoseae</taxon>
        <taxon>Elaeidinae</taxon>
        <taxon>Elaeis</taxon>
    </lineage>
</organism>
<dbReference type="InterPro" id="IPR039647">
    <property type="entry name" value="EF_hand_pair_protein_CML-like"/>
</dbReference>
<evidence type="ECO:0000256" key="4">
    <source>
        <dbReference type="SAM" id="MobiDB-lite"/>
    </source>
</evidence>
<dbReference type="GO" id="GO:0005509">
    <property type="term" value="F:calcium ion binding"/>
    <property type="evidence" value="ECO:0007669"/>
    <property type="project" value="InterPro"/>
</dbReference>
<keyword evidence="3" id="KW-0106">Calcium</keyword>
<dbReference type="GeneID" id="105049510"/>
<dbReference type="PROSITE" id="PS00018">
    <property type="entry name" value="EF_HAND_1"/>
    <property type="match status" value="3"/>
</dbReference>
<proteinExistence type="predicted"/>
<feature type="region of interest" description="Disordered" evidence="4">
    <location>
        <begin position="29"/>
        <end position="55"/>
    </location>
</feature>
<dbReference type="GO" id="GO:0043226">
    <property type="term" value="C:organelle"/>
    <property type="evidence" value="ECO:0007669"/>
    <property type="project" value="UniProtKB-ARBA"/>
</dbReference>
<evidence type="ECO:0000313" key="7">
    <source>
        <dbReference type="RefSeq" id="XP_010927470.1"/>
    </source>
</evidence>
<keyword evidence="6" id="KW-1185">Reference proteome</keyword>
<dbReference type="Pfam" id="PF13499">
    <property type="entry name" value="EF-hand_7"/>
    <property type="match status" value="2"/>
</dbReference>
<dbReference type="RefSeq" id="XP_010927470.1">
    <property type="nucleotide sequence ID" value="XM_010929168.3"/>
</dbReference>
<dbReference type="InterPro" id="IPR018247">
    <property type="entry name" value="EF_Hand_1_Ca_BS"/>
</dbReference>
<evidence type="ECO:0000256" key="1">
    <source>
        <dbReference type="ARBA" id="ARBA00022723"/>
    </source>
</evidence>
<gene>
    <name evidence="7" type="primary">LOC105049510</name>
</gene>
<dbReference type="Proteomes" id="UP000504607">
    <property type="component" value="Chromosome 8"/>
</dbReference>
<protein>
    <submittedName>
        <fullName evidence="7">Calcium-binding protein CML19</fullName>
    </submittedName>
</protein>
<dbReference type="CDD" id="cd00051">
    <property type="entry name" value="EFh"/>
    <property type="match status" value="2"/>
</dbReference>
<sequence length="194" mass="21531">MKSEAVASTSSTAPQKKEWSLVSWASCILGPPKKEKPEKAKPIGPPKASRMLSAGPRTPELERVFRYFDSNDDGNISPAELQRCMRTIGEELSLEDAAALVESTDSDGDGLLGFDDFVKLLGPEGEEEKGRHLREAFRVYEMDDQECITPTSLKRALGKLGVSKTIEDCMIMIHRFDINGDGVISFDEFRIMML</sequence>
<dbReference type="SMART" id="SM00054">
    <property type="entry name" value="EFh"/>
    <property type="match status" value="4"/>
</dbReference>
<evidence type="ECO:0000256" key="2">
    <source>
        <dbReference type="ARBA" id="ARBA00022737"/>
    </source>
</evidence>
<keyword evidence="2" id="KW-0677">Repeat</keyword>
<feature type="compositionally biased region" description="Basic and acidic residues" evidence="4">
    <location>
        <begin position="32"/>
        <end position="41"/>
    </location>
</feature>
<dbReference type="Gene3D" id="1.10.238.10">
    <property type="entry name" value="EF-hand"/>
    <property type="match status" value="2"/>
</dbReference>
<dbReference type="PROSITE" id="PS50222">
    <property type="entry name" value="EF_HAND_2"/>
    <property type="match status" value="3"/>
</dbReference>
<feature type="domain" description="EF-hand" evidence="5">
    <location>
        <begin position="56"/>
        <end position="91"/>
    </location>
</feature>
<evidence type="ECO:0000259" key="5">
    <source>
        <dbReference type="PROSITE" id="PS50222"/>
    </source>
</evidence>
<evidence type="ECO:0000313" key="6">
    <source>
        <dbReference type="Proteomes" id="UP000504607"/>
    </source>
</evidence>
<dbReference type="OrthoDB" id="26525at2759"/>
<feature type="domain" description="EF-hand" evidence="5">
    <location>
        <begin position="92"/>
        <end position="127"/>
    </location>
</feature>
<dbReference type="InterPro" id="IPR011992">
    <property type="entry name" value="EF-hand-dom_pair"/>
</dbReference>
<dbReference type="InterPro" id="IPR002048">
    <property type="entry name" value="EF_hand_dom"/>
</dbReference>
<dbReference type="PANTHER" id="PTHR10891">
    <property type="entry name" value="EF-HAND CALCIUM-BINDING DOMAIN CONTAINING PROTEIN"/>
    <property type="match status" value="1"/>
</dbReference>
<dbReference type="KEGG" id="egu:105049510"/>
<evidence type="ECO:0000256" key="3">
    <source>
        <dbReference type="ARBA" id="ARBA00022837"/>
    </source>
</evidence>
<reference evidence="7" key="1">
    <citation type="submission" date="2025-08" db="UniProtKB">
        <authorList>
            <consortium name="RefSeq"/>
        </authorList>
    </citation>
    <scope>IDENTIFICATION</scope>
</reference>
<accession>A0A6I9RS29</accession>
<dbReference type="InParanoid" id="A0A6I9RS29"/>
<feature type="domain" description="EF-hand" evidence="5">
    <location>
        <begin position="164"/>
        <end position="194"/>
    </location>
</feature>
<keyword evidence="1" id="KW-0479">Metal-binding</keyword>
<dbReference type="AlphaFoldDB" id="A0A6I9RS29"/>